<keyword evidence="5" id="KW-0255">Endonuclease</keyword>
<comment type="caution">
    <text evidence="14">The sequence shown here is derived from an EMBL/GenBank/DDBJ whole genome shotgun (WGS) entry which is preliminary data.</text>
</comment>
<evidence type="ECO:0000256" key="5">
    <source>
        <dbReference type="ARBA" id="ARBA00022759"/>
    </source>
</evidence>
<dbReference type="GO" id="GO:0017108">
    <property type="term" value="F:5'-flap endonuclease activity"/>
    <property type="evidence" value="ECO:0007669"/>
    <property type="project" value="TreeGrafter"/>
</dbReference>
<dbReference type="GO" id="GO:0046872">
    <property type="term" value="F:metal ion binding"/>
    <property type="evidence" value="ECO:0007669"/>
    <property type="project" value="UniProtKB-KW"/>
</dbReference>
<gene>
    <name evidence="14" type="ORF">RS030_7975</name>
</gene>
<evidence type="ECO:0000256" key="3">
    <source>
        <dbReference type="ARBA" id="ARBA00022722"/>
    </source>
</evidence>
<evidence type="ECO:0000259" key="12">
    <source>
        <dbReference type="SMART" id="SM00484"/>
    </source>
</evidence>
<dbReference type="InterPro" id="IPR006084">
    <property type="entry name" value="XPG/Rad2"/>
</dbReference>
<dbReference type="GO" id="GO:0004527">
    <property type="term" value="F:exonuclease activity"/>
    <property type="evidence" value="ECO:0007669"/>
    <property type="project" value="UniProtKB-KW"/>
</dbReference>
<keyword evidence="8" id="KW-0460">Magnesium</keyword>
<evidence type="ECO:0000256" key="2">
    <source>
        <dbReference type="ARBA" id="ARBA00022553"/>
    </source>
</evidence>
<keyword evidence="6" id="KW-0227">DNA damage</keyword>
<feature type="domain" description="XPG-I" evidence="12">
    <location>
        <begin position="141"/>
        <end position="212"/>
    </location>
</feature>
<dbReference type="SUPFAM" id="SSF47807">
    <property type="entry name" value="5' to 3' exonuclease, C-terminal subdomain"/>
    <property type="match status" value="1"/>
</dbReference>
<dbReference type="InterPro" id="IPR044752">
    <property type="entry name" value="PIN-like_EXO1"/>
</dbReference>
<reference evidence="14 15" key="1">
    <citation type="submission" date="2023-10" db="EMBL/GenBank/DDBJ databases">
        <title>Comparative genomics analysis reveals potential genetic determinants of host preference in Cryptosporidium xiaoi.</title>
        <authorList>
            <person name="Xiao L."/>
            <person name="Li J."/>
        </authorList>
    </citation>
    <scope>NUCLEOTIDE SEQUENCE [LARGE SCALE GENOMIC DNA]</scope>
    <source>
        <strain evidence="14 15">52996</strain>
    </source>
</reference>
<keyword evidence="14" id="KW-0269">Exonuclease</keyword>
<dbReference type="SMART" id="SM00484">
    <property type="entry name" value="XPGI"/>
    <property type="match status" value="1"/>
</dbReference>
<dbReference type="AlphaFoldDB" id="A0AAV9XV01"/>
<dbReference type="SUPFAM" id="SSF88723">
    <property type="entry name" value="PIN domain-like"/>
    <property type="match status" value="1"/>
</dbReference>
<dbReference type="InterPro" id="IPR036279">
    <property type="entry name" value="5-3_exonuclease_C_sf"/>
</dbReference>
<evidence type="ECO:0000313" key="14">
    <source>
        <dbReference type="EMBL" id="KAK6588040.1"/>
    </source>
</evidence>
<evidence type="ECO:0000256" key="10">
    <source>
        <dbReference type="ARBA" id="ARBA00023204"/>
    </source>
</evidence>
<dbReference type="EMBL" id="JAWDEY010000035">
    <property type="protein sequence ID" value="KAK6588040.1"/>
    <property type="molecule type" value="Genomic_DNA"/>
</dbReference>
<evidence type="ECO:0000313" key="15">
    <source>
        <dbReference type="Proteomes" id="UP001311799"/>
    </source>
</evidence>
<proteinExistence type="predicted"/>
<accession>A0AAV9XV01</accession>
<evidence type="ECO:0000256" key="7">
    <source>
        <dbReference type="ARBA" id="ARBA00022801"/>
    </source>
</evidence>
<protein>
    <submittedName>
        <fullName evidence="14">XPG (Rad-related) exonuclease</fullName>
    </submittedName>
</protein>
<dbReference type="FunFam" id="3.40.50.1010:FF:000002">
    <property type="entry name" value="Exonuclease 1, putative"/>
    <property type="match status" value="1"/>
</dbReference>
<dbReference type="PRINTS" id="PR00853">
    <property type="entry name" value="XPGRADSUPER"/>
</dbReference>
<dbReference type="GO" id="GO:0006281">
    <property type="term" value="P:DNA repair"/>
    <property type="evidence" value="ECO:0007669"/>
    <property type="project" value="UniProtKB-KW"/>
</dbReference>
<sequence>MGIQGLLPNVENICIKGNISSFKGKKIAIDTYCWLHRSAANCAESLVLGKPTRMHINYCVDRIILLQNNGITPVCVFDGATLPMKKVTEEERHKKRMEARREIAEMKRKKNCNSYIMRNLCQKALDITPNIAYQVLEVLRDTYKIECIVAPYEADAQLSYLSRKGYVDAVITEDSDMLVFGSKCTIYKYDDRTGSCKIIYWDDLCNSGLIPKKMFNYETFVLGCILTGCDYVKSPQGVGIKTAMKLIQECKANLGKVISQLQELGKHVPADYSKNVQKALITFFHQTVFDPVLQKMVPLSQSKPPTINRVADEVLSGVPIFTEFNRQVNSEIPTDLGDIYDFIGPIIKGDIGKEICMGILHPELKVEYNKVEEINEFNFVDTTNLSESNIESENLDENFRYEEIKNNQLCNSKHETEPELEIEEIIKESIKPPVVKRLNKTRFTVEYGSKLDMKKRRRAIWLNPDENDNATNGKINSLDSLAFKMI</sequence>
<evidence type="ECO:0000256" key="6">
    <source>
        <dbReference type="ARBA" id="ARBA00022763"/>
    </source>
</evidence>
<dbReference type="GO" id="GO:0005634">
    <property type="term" value="C:nucleus"/>
    <property type="evidence" value="ECO:0007669"/>
    <property type="project" value="UniProtKB-SubCell"/>
</dbReference>
<name>A0AAV9XV01_9CRYT</name>
<keyword evidence="3" id="KW-0540">Nuclease</keyword>
<evidence type="ECO:0000256" key="11">
    <source>
        <dbReference type="ARBA" id="ARBA00023242"/>
    </source>
</evidence>
<evidence type="ECO:0000256" key="9">
    <source>
        <dbReference type="ARBA" id="ARBA00023128"/>
    </source>
</evidence>
<keyword evidence="10" id="KW-0234">DNA repair</keyword>
<dbReference type="Pfam" id="PF00752">
    <property type="entry name" value="XPG_N"/>
    <property type="match status" value="1"/>
</dbReference>
<dbReference type="CDD" id="cd09857">
    <property type="entry name" value="PIN_EXO1"/>
    <property type="match status" value="1"/>
</dbReference>
<organism evidence="14 15">
    <name type="scientific">Cryptosporidium xiaoi</name>
    <dbReference type="NCBI Taxonomy" id="659607"/>
    <lineage>
        <taxon>Eukaryota</taxon>
        <taxon>Sar</taxon>
        <taxon>Alveolata</taxon>
        <taxon>Apicomplexa</taxon>
        <taxon>Conoidasida</taxon>
        <taxon>Coccidia</taxon>
        <taxon>Eucoccidiorida</taxon>
        <taxon>Eimeriorina</taxon>
        <taxon>Cryptosporidiidae</taxon>
        <taxon>Cryptosporidium</taxon>
    </lineage>
</organism>
<keyword evidence="4" id="KW-0479">Metal-binding</keyword>
<feature type="domain" description="XPG N-terminal" evidence="13">
    <location>
        <begin position="1"/>
        <end position="99"/>
    </location>
</feature>
<dbReference type="Gene3D" id="1.10.150.20">
    <property type="entry name" value="5' to 3' exonuclease, C-terminal subdomain"/>
    <property type="match status" value="1"/>
</dbReference>
<dbReference type="InterPro" id="IPR029060">
    <property type="entry name" value="PIN-like_dom_sf"/>
</dbReference>
<dbReference type="PANTHER" id="PTHR11081:SF9">
    <property type="entry name" value="FLAP ENDONUCLEASE 1"/>
    <property type="match status" value="1"/>
</dbReference>
<keyword evidence="15" id="KW-1185">Reference proteome</keyword>
<dbReference type="Gene3D" id="3.40.50.1010">
    <property type="entry name" value="5'-nuclease"/>
    <property type="match status" value="1"/>
</dbReference>
<dbReference type="Pfam" id="PF00867">
    <property type="entry name" value="XPG_I"/>
    <property type="match status" value="1"/>
</dbReference>
<keyword evidence="7" id="KW-0378">Hydrolase</keyword>
<evidence type="ECO:0000256" key="4">
    <source>
        <dbReference type="ARBA" id="ARBA00022723"/>
    </source>
</evidence>
<keyword evidence="11" id="KW-0539">Nucleus</keyword>
<dbReference type="InterPro" id="IPR006086">
    <property type="entry name" value="XPG-I_dom"/>
</dbReference>
<evidence type="ECO:0000259" key="13">
    <source>
        <dbReference type="SMART" id="SM00485"/>
    </source>
</evidence>
<comment type="subcellular location">
    <subcellularLocation>
        <location evidence="1">Nucleus</location>
    </subcellularLocation>
</comment>
<keyword evidence="9" id="KW-0496">Mitochondrion</keyword>
<dbReference type="InterPro" id="IPR006085">
    <property type="entry name" value="XPG_DNA_repair_N"/>
</dbReference>
<dbReference type="PANTHER" id="PTHR11081">
    <property type="entry name" value="FLAP ENDONUCLEASE FAMILY MEMBER"/>
    <property type="match status" value="1"/>
</dbReference>
<evidence type="ECO:0000256" key="8">
    <source>
        <dbReference type="ARBA" id="ARBA00022842"/>
    </source>
</evidence>
<evidence type="ECO:0000256" key="1">
    <source>
        <dbReference type="ARBA" id="ARBA00004123"/>
    </source>
</evidence>
<dbReference type="Proteomes" id="UP001311799">
    <property type="component" value="Unassembled WGS sequence"/>
</dbReference>
<keyword evidence="2" id="KW-0597">Phosphoprotein</keyword>
<dbReference type="SMART" id="SM00485">
    <property type="entry name" value="XPGN"/>
    <property type="match status" value="1"/>
</dbReference>